<evidence type="ECO:0000313" key="2">
    <source>
        <dbReference type="EMBL" id="RKF76932.1"/>
    </source>
</evidence>
<accession>A0A420IQZ3</accession>
<protein>
    <submittedName>
        <fullName evidence="2">Uncharacterized protein</fullName>
    </submittedName>
</protein>
<keyword evidence="3" id="KW-1185">Reference proteome</keyword>
<comment type="caution">
    <text evidence="2">The sequence shown here is derived from an EMBL/GenBank/DDBJ whole genome shotgun (WGS) entry which is preliminary data.</text>
</comment>
<dbReference type="AlphaFoldDB" id="A0A420IQZ3"/>
<feature type="compositionally biased region" description="Polar residues" evidence="1">
    <location>
        <begin position="92"/>
        <end position="112"/>
    </location>
</feature>
<feature type="region of interest" description="Disordered" evidence="1">
    <location>
        <begin position="86"/>
        <end position="112"/>
    </location>
</feature>
<evidence type="ECO:0000313" key="3">
    <source>
        <dbReference type="Proteomes" id="UP000283383"/>
    </source>
</evidence>
<dbReference type="EMBL" id="MCBQ01007579">
    <property type="protein sequence ID" value="RKF76932.1"/>
    <property type="molecule type" value="Genomic_DNA"/>
</dbReference>
<proteinExistence type="predicted"/>
<name>A0A420IQZ3_9PEZI</name>
<dbReference type="Proteomes" id="UP000283383">
    <property type="component" value="Unassembled WGS sequence"/>
</dbReference>
<gene>
    <name evidence="2" type="ORF">GcM3_075014</name>
</gene>
<sequence>MVKSTIFHGSLQEAFEKTEKAMASITQREEIEKGQLEMMELNHFRRHYQQQWGRPLSVALAGVDQRKSHNDIGPPTRMYERRSAWKNPAAAASNQEIANTNLRVSQGQLAGP</sequence>
<organism evidence="2 3">
    <name type="scientific">Golovinomyces cichoracearum</name>
    <dbReference type="NCBI Taxonomy" id="62708"/>
    <lineage>
        <taxon>Eukaryota</taxon>
        <taxon>Fungi</taxon>
        <taxon>Dikarya</taxon>
        <taxon>Ascomycota</taxon>
        <taxon>Pezizomycotina</taxon>
        <taxon>Leotiomycetes</taxon>
        <taxon>Erysiphales</taxon>
        <taxon>Erysiphaceae</taxon>
        <taxon>Golovinomyces</taxon>
    </lineage>
</organism>
<evidence type="ECO:0000256" key="1">
    <source>
        <dbReference type="SAM" id="MobiDB-lite"/>
    </source>
</evidence>
<reference evidence="2 3" key="1">
    <citation type="journal article" date="2018" name="BMC Genomics">
        <title>Comparative genome analyses reveal sequence features reflecting distinct modes of host-adaptation between dicot and monocot powdery mildew.</title>
        <authorList>
            <person name="Wu Y."/>
            <person name="Ma X."/>
            <person name="Pan Z."/>
            <person name="Kale S.D."/>
            <person name="Song Y."/>
            <person name="King H."/>
            <person name="Zhang Q."/>
            <person name="Presley C."/>
            <person name="Deng X."/>
            <person name="Wei C.I."/>
            <person name="Xiao S."/>
        </authorList>
    </citation>
    <scope>NUCLEOTIDE SEQUENCE [LARGE SCALE GENOMIC DNA]</scope>
    <source>
        <strain evidence="2">UMSG3</strain>
    </source>
</reference>